<dbReference type="InterPro" id="IPR011444">
    <property type="entry name" value="DUF1549"/>
</dbReference>
<keyword evidence="2" id="KW-0732">Signal</keyword>
<reference evidence="6 7" key="1">
    <citation type="submission" date="2019-02" db="EMBL/GenBank/DDBJ databases">
        <title>Deep-cultivation of Planctomycetes and their phenomic and genomic characterization uncovers novel biology.</title>
        <authorList>
            <person name="Wiegand S."/>
            <person name="Jogler M."/>
            <person name="Boedeker C."/>
            <person name="Pinto D."/>
            <person name="Vollmers J."/>
            <person name="Rivas-Marin E."/>
            <person name="Kohn T."/>
            <person name="Peeters S.H."/>
            <person name="Heuer A."/>
            <person name="Rast P."/>
            <person name="Oberbeckmann S."/>
            <person name="Bunk B."/>
            <person name="Jeske O."/>
            <person name="Meyerdierks A."/>
            <person name="Storesund J.E."/>
            <person name="Kallscheuer N."/>
            <person name="Luecker S."/>
            <person name="Lage O.M."/>
            <person name="Pohl T."/>
            <person name="Merkel B.J."/>
            <person name="Hornburger P."/>
            <person name="Mueller R.-W."/>
            <person name="Bruemmer F."/>
            <person name="Labrenz M."/>
            <person name="Spormann A.M."/>
            <person name="Op den Camp H."/>
            <person name="Overmann J."/>
            <person name="Amann R."/>
            <person name="Jetten M.S.M."/>
            <person name="Mascher T."/>
            <person name="Medema M.H."/>
            <person name="Devos D.P."/>
            <person name="Kaster A.-K."/>
            <person name="Ovreas L."/>
            <person name="Rohde M."/>
            <person name="Galperin M.Y."/>
            <person name="Jogler C."/>
        </authorList>
    </citation>
    <scope>NUCLEOTIDE SEQUENCE [LARGE SCALE GENOMIC DNA]</scope>
    <source>
        <strain evidence="6 7">K22_7</strain>
    </source>
</reference>
<evidence type="ECO:0000256" key="1">
    <source>
        <dbReference type="SAM" id="MobiDB-lite"/>
    </source>
</evidence>
<dbReference type="EMBL" id="CP036525">
    <property type="protein sequence ID" value="QDT05783.1"/>
    <property type="molecule type" value="Genomic_DNA"/>
</dbReference>
<evidence type="ECO:0000256" key="2">
    <source>
        <dbReference type="SAM" id="SignalP"/>
    </source>
</evidence>
<feature type="domain" description="DUF1553" evidence="5">
    <location>
        <begin position="470"/>
        <end position="707"/>
    </location>
</feature>
<evidence type="ECO:0000259" key="3">
    <source>
        <dbReference type="Pfam" id="PF02368"/>
    </source>
</evidence>
<keyword evidence="7" id="KW-1185">Reference proteome</keyword>
<dbReference type="Pfam" id="PF07583">
    <property type="entry name" value="PSCyt2"/>
    <property type="match status" value="1"/>
</dbReference>
<feature type="domain" description="BIG2" evidence="3">
    <location>
        <begin position="136"/>
        <end position="200"/>
    </location>
</feature>
<accession>A0A517NF74</accession>
<evidence type="ECO:0000259" key="4">
    <source>
        <dbReference type="Pfam" id="PF07583"/>
    </source>
</evidence>
<dbReference type="Proteomes" id="UP000318538">
    <property type="component" value="Chromosome"/>
</dbReference>
<dbReference type="Pfam" id="PF07587">
    <property type="entry name" value="PSD1"/>
    <property type="match status" value="1"/>
</dbReference>
<dbReference type="PANTHER" id="PTHR35889:SF3">
    <property type="entry name" value="F-BOX DOMAIN-CONTAINING PROTEIN"/>
    <property type="match status" value="1"/>
</dbReference>
<sequence length="738" mass="81915" precursor="true">MMRYFLSLLFAAVTMLAGAEEAGHGVFRNEVQSVLTKHGCNMGACHGALAGKGGFRLSLKGYDSQADFAAIARQARGRRIEMADPGRSLVLAKPTGALPHKGGIRLEAGSDDYNVIAQWIASGAAAPVDDDPRLQHIEVTPPTALLSPGDSSTITVQGHYSDGSTRDVTRWSQFTATDEAIATVDGTGHVEVRGSGEGAVLVWFGSKVALARMTVPYPHQIPTDVYRDAPRANFIDDLNLAQLETLRLRPSPPCDDDEFLRRATIDTIGRLPTEDEHQAFDADDAQVRRARLVERLLAGEDYVDYWAYKWSDVLVINGTRLRPIAVKTYYQWIHNAVRQNQPWDETVREILTAKGKSDENGATNFYALNQTPEDMTESACQAFLGLSIGCAKCHNHPLEKWTNDQYYAMANLFARVRAKGWGGDGRNGDGLRTVYVSASGDLIQPNSGKPQPPAPLDSEPLDIDDPSDRRGVVAEWLTDPQNPYFARSITNRIWANFFGRGLVEQVDDLRASNPASNEPLLAAAAQHVVESEFDLKQLMRTILNSQTYQRSSLPLPENSTESKYHSRYYPRRMMAEVMLDSIDQVLMTSTTFDKLAFPGADTQNTDFYPPGTRAIELYDSSVDSYFLQTFGRNPREITCECERSSEPSMVQVLHMSNGGTLNGKLENDNNVISQRINAGDDDQSIVRTLFTRALVRQPTDAELETLMAIRREYGDDRVTALRDVAWSIITSTEFTFNH</sequence>
<dbReference type="InterPro" id="IPR022655">
    <property type="entry name" value="DUF1553"/>
</dbReference>
<evidence type="ECO:0000313" key="6">
    <source>
        <dbReference type="EMBL" id="QDT05783.1"/>
    </source>
</evidence>
<feature type="chain" id="PRO_5022202289" description="Bacterial Ig-like domain (Group 2)" evidence="2">
    <location>
        <begin position="20"/>
        <end position="738"/>
    </location>
</feature>
<feature type="region of interest" description="Disordered" evidence="1">
    <location>
        <begin position="441"/>
        <end position="467"/>
    </location>
</feature>
<evidence type="ECO:0000259" key="5">
    <source>
        <dbReference type="Pfam" id="PF07587"/>
    </source>
</evidence>
<dbReference type="Pfam" id="PF02368">
    <property type="entry name" value="Big_2"/>
    <property type="match status" value="1"/>
</dbReference>
<dbReference type="Gene3D" id="2.60.40.1080">
    <property type="match status" value="1"/>
</dbReference>
<name>A0A517NF74_9BACT</name>
<dbReference type="InterPro" id="IPR003343">
    <property type="entry name" value="Big_2"/>
</dbReference>
<dbReference type="AlphaFoldDB" id="A0A517NF74"/>
<protein>
    <recommendedName>
        <fullName evidence="8">Bacterial Ig-like domain (Group 2)</fullName>
    </recommendedName>
</protein>
<evidence type="ECO:0008006" key="8">
    <source>
        <dbReference type="Google" id="ProtNLM"/>
    </source>
</evidence>
<gene>
    <name evidence="6" type="ORF">K227x_41880</name>
</gene>
<feature type="domain" description="DUF1549" evidence="4">
    <location>
        <begin position="235"/>
        <end position="417"/>
    </location>
</feature>
<proteinExistence type="predicted"/>
<dbReference type="PANTHER" id="PTHR35889">
    <property type="entry name" value="CYCLOINULO-OLIGOSACCHARIDE FRUCTANOTRANSFERASE-RELATED"/>
    <property type="match status" value="1"/>
</dbReference>
<evidence type="ECO:0000313" key="7">
    <source>
        <dbReference type="Proteomes" id="UP000318538"/>
    </source>
</evidence>
<organism evidence="6 7">
    <name type="scientific">Rubripirellula lacrimiformis</name>
    <dbReference type="NCBI Taxonomy" id="1930273"/>
    <lineage>
        <taxon>Bacteria</taxon>
        <taxon>Pseudomonadati</taxon>
        <taxon>Planctomycetota</taxon>
        <taxon>Planctomycetia</taxon>
        <taxon>Pirellulales</taxon>
        <taxon>Pirellulaceae</taxon>
        <taxon>Rubripirellula</taxon>
    </lineage>
</organism>
<dbReference type="KEGG" id="rlc:K227x_41880"/>
<feature type="signal peptide" evidence="2">
    <location>
        <begin position="1"/>
        <end position="19"/>
    </location>
</feature>